<keyword evidence="1" id="KW-0547">Nucleotide-binding</keyword>
<evidence type="ECO:0000256" key="2">
    <source>
        <dbReference type="ARBA" id="ARBA00022840"/>
    </source>
</evidence>
<dbReference type="SUPFAM" id="SSF52540">
    <property type="entry name" value="P-loop containing nucleoside triphosphate hydrolases"/>
    <property type="match status" value="2"/>
</dbReference>
<dbReference type="InterPro" id="IPR050107">
    <property type="entry name" value="ABC_carbohydrate_import_ATPase"/>
</dbReference>
<dbReference type="PANTHER" id="PTHR43790:SF8">
    <property type="entry name" value="SUGAR ABC TRANSPORTER ATP-BINDING PROTEIN"/>
    <property type="match status" value="1"/>
</dbReference>
<name>A0A644VP13_9ZZZZ</name>
<keyword evidence="2 4" id="KW-0067">ATP-binding</keyword>
<dbReference type="GO" id="GO:0005524">
    <property type="term" value="F:ATP binding"/>
    <property type="evidence" value="ECO:0007669"/>
    <property type="project" value="UniProtKB-KW"/>
</dbReference>
<dbReference type="Gene3D" id="3.40.50.300">
    <property type="entry name" value="P-loop containing nucleotide triphosphate hydrolases"/>
    <property type="match status" value="2"/>
</dbReference>
<evidence type="ECO:0000256" key="1">
    <source>
        <dbReference type="ARBA" id="ARBA00022741"/>
    </source>
</evidence>
<dbReference type="PROSITE" id="PS50893">
    <property type="entry name" value="ABC_TRANSPORTER_2"/>
    <property type="match status" value="1"/>
</dbReference>
<comment type="caution">
    <text evidence="4">The sequence shown here is derived from an EMBL/GenBank/DDBJ whole genome shotgun (WGS) entry which is preliminary data.</text>
</comment>
<dbReference type="EMBL" id="VSSQ01000382">
    <property type="protein sequence ID" value="MPL93139.1"/>
    <property type="molecule type" value="Genomic_DNA"/>
</dbReference>
<dbReference type="InterPro" id="IPR027417">
    <property type="entry name" value="P-loop_NTPase"/>
</dbReference>
<feature type="domain" description="ABC transporter" evidence="3">
    <location>
        <begin position="1"/>
        <end position="226"/>
    </location>
</feature>
<evidence type="ECO:0000259" key="3">
    <source>
        <dbReference type="PROSITE" id="PS50893"/>
    </source>
</evidence>
<protein>
    <submittedName>
        <fullName evidence="4">Galactose/methyl galactoside import ATP-binding protein MglA</fullName>
        <ecNumber evidence="4">3.6.3.17</ecNumber>
    </submittedName>
</protein>
<dbReference type="AlphaFoldDB" id="A0A644VP13"/>
<evidence type="ECO:0000313" key="4">
    <source>
        <dbReference type="EMBL" id="MPL93139.1"/>
    </source>
</evidence>
<organism evidence="4">
    <name type="scientific">bioreactor metagenome</name>
    <dbReference type="NCBI Taxonomy" id="1076179"/>
    <lineage>
        <taxon>unclassified sequences</taxon>
        <taxon>metagenomes</taxon>
        <taxon>ecological metagenomes</taxon>
    </lineage>
</organism>
<dbReference type="Pfam" id="PF00005">
    <property type="entry name" value="ABC_tran"/>
    <property type="match status" value="1"/>
</dbReference>
<dbReference type="PANTHER" id="PTHR43790">
    <property type="entry name" value="CARBOHYDRATE TRANSPORT ATP-BINDING PROTEIN MG119-RELATED"/>
    <property type="match status" value="1"/>
</dbReference>
<accession>A0A644VP13</accession>
<dbReference type="EC" id="3.6.3.17" evidence="4"/>
<sequence>MQYTPTVTLRDISFDIPEGECMAFLGLANSGKDVVLQIISGNEWISHGKIAVDERVVVSAEELREKAFVIQDINYAIEGWTVAEYIGLTNKKFAPRLFLNKTLAEETRALFSDLAIEIDPEVKLGSLSELKKRTVDLAKAYLLGKKIIIIRDEFEGCTTEDIVQFKKNMTRLLNTGLVAIVDCHSENVVTILADSYVVFRDGRIAKKVRDFDDTVSRVMDLFLPNETFAGGKVGKDAGGDIVYALRGVELSNGSRLDFDFPRGSVTSLVTLNRKDKSDLFGLLSGREIHRETDFFLDGKRCAFSSLRDFVSNRIVSASRIGKIDELFPYMSSGENMLLPSIKKVSFLDYVFSGSRMPRSVVNQSGREQGTLDDSDLLQNDTNDLIRVALERWRIMRPKVIVLLEPFMFCDAQGVSIIKWYVKEYTQNGASVIIIKSRKENAEEISDAVLNLDATGAKLSKMISSQ</sequence>
<gene>
    <name evidence="4" type="primary">mglA_15</name>
    <name evidence="4" type="ORF">SDC9_39265</name>
</gene>
<dbReference type="GO" id="GO:0016887">
    <property type="term" value="F:ATP hydrolysis activity"/>
    <property type="evidence" value="ECO:0007669"/>
    <property type="project" value="InterPro"/>
</dbReference>
<dbReference type="InterPro" id="IPR003439">
    <property type="entry name" value="ABC_transporter-like_ATP-bd"/>
</dbReference>
<reference evidence="4" key="1">
    <citation type="submission" date="2019-08" db="EMBL/GenBank/DDBJ databases">
        <authorList>
            <person name="Kucharzyk K."/>
            <person name="Murdoch R.W."/>
            <person name="Higgins S."/>
            <person name="Loffler F."/>
        </authorList>
    </citation>
    <scope>NUCLEOTIDE SEQUENCE</scope>
</reference>
<proteinExistence type="predicted"/>
<keyword evidence="4" id="KW-0378">Hydrolase</keyword>